<evidence type="ECO:0000256" key="5">
    <source>
        <dbReference type="ARBA" id="ARBA00022679"/>
    </source>
</evidence>
<evidence type="ECO:0000256" key="10">
    <source>
        <dbReference type="RuleBase" id="RU367007"/>
    </source>
</evidence>
<evidence type="ECO:0000256" key="3">
    <source>
        <dbReference type="ARBA" id="ARBA00007222"/>
    </source>
</evidence>
<comment type="similarity">
    <text evidence="3 10">Belongs to the glycosyltransferase 39 family.</text>
</comment>
<evidence type="ECO:0000256" key="4">
    <source>
        <dbReference type="ARBA" id="ARBA00022676"/>
    </source>
</evidence>
<comment type="subcellular location">
    <subcellularLocation>
        <location evidence="10">Cell membrane</location>
    </subcellularLocation>
    <subcellularLocation>
        <location evidence="1">Endomembrane system</location>
        <topology evidence="1">Multi-pass membrane protein</topology>
    </subcellularLocation>
</comment>
<feature type="transmembrane region" description="Helical" evidence="10">
    <location>
        <begin position="84"/>
        <end position="103"/>
    </location>
</feature>
<keyword evidence="14" id="KW-1185">Reference proteome</keyword>
<evidence type="ECO:0000256" key="2">
    <source>
        <dbReference type="ARBA" id="ARBA00004922"/>
    </source>
</evidence>
<feature type="transmembrane region" description="Helical" evidence="10">
    <location>
        <begin position="319"/>
        <end position="341"/>
    </location>
</feature>
<organism evidence="13 14">
    <name type="scientific">Cryptosporangium phraense</name>
    <dbReference type="NCBI Taxonomy" id="2593070"/>
    <lineage>
        <taxon>Bacteria</taxon>
        <taxon>Bacillati</taxon>
        <taxon>Actinomycetota</taxon>
        <taxon>Actinomycetes</taxon>
        <taxon>Cryptosporangiales</taxon>
        <taxon>Cryptosporangiaceae</taxon>
        <taxon>Cryptosporangium</taxon>
    </lineage>
</organism>
<dbReference type="PANTHER" id="PTHR10050:SF46">
    <property type="entry name" value="PROTEIN O-MANNOSYL-TRANSFERASE 2"/>
    <property type="match status" value="1"/>
</dbReference>
<evidence type="ECO:0000256" key="7">
    <source>
        <dbReference type="ARBA" id="ARBA00022989"/>
    </source>
</evidence>
<evidence type="ECO:0000259" key="11">
    <source>
        <dbReference type="Pfam" id="PF02366"/>
    </source>
</evidence>
<feature type="transmembrane region" description="Helical" evidence="10">
    <location>
        <begin position="164"/>
        <end position="182"/>
    </location>
</feature>
<dbReference type="OrthoDB" id="9776737at2"/>
<dbReference type="PANTHER" id="PTHR10050">
    <property type="entry name" value="DOLICHYL-PHOSPHATE-MANNOSE--PROTEIN MANNOSYLTRANSFERASE"/>
    <property type="match status" value="1"/>
</dbReference>
<evidence type="ECO:0000256" key="6">
    <source>
        <dbReference type="ARBA" id="ARBA00022692"/>
    </source>
</evidence>
<dbReference type="Pfam" id="PF02366">
    <property type="entry name" value="PMT"/>
    <property type="match status" value="1"/>
</dbReference>
<gene>
    <name evidence="13" type="ORF">FL583_03610</name>
</gene>
<feature type="domain" description="Protein O-mannosyl-transferase C-terminal four TM" evidence="12">
    <location>
        <begin position="364"/>
        <end position="568"/>
    </location>
</feature>
<dbReference type="Pfam" id="PF16192">
    <property type="entry name" value="PMT_4TMC"/>
    <property type="match status" value="1"/>
</dbReference>
<keyword evidence="8 10" id="KW-0472">Membrane</keyword>
<comment type="pathway">
    <text evidence="2 10">Protein modification; protein glycosylation.</text>
</comment>
<evidence type="ECO:0000256" key="1">
    <source>
        <dbReference type="ARBA" id="ARBA00004127"/>
    </source>
</evidence>
<sequence length="569" mass="63703">MAPSLPGRRCSRRTYPIPPSDLFIAFRSSAWGTRRIRSVRVPVVRPLYDRRVAVTETLDPPAEKPAARPSLRYRLATGLPTDQAWSWLWTGLVALLALVLRLVGLGTPGTKIFDEVYYAKEAHDLLQAGVELNKEGDGPGYVVHPPLGKWMIALGEHVYGYNALGWRISAALIGALSVLLLARIARRMFGSTLLGCVAGLLLALDGLHFVMSRVALLDIFLMFWLLVAFGCALLDRDSTRTWLLRKAETGADLTATAGTRVPWWRIAMAVSAACALGVKWSATWYIVALFGIAFWWAVQARRTAGVERPFVDTLARETGWFVLCGVLLLGIYLSTWTGWFLSDDGWNRHGDPWPGPAWLPSALGNLWEYHKHAYEFHTGLHAKHDYQSTPWSWLFLGRPVAYYYSSDGGCGAENCSAEVLALGNPLIWWAFIPALVMTGWRWLARRDWRAGAILLMSLGAGIIPWTFYPTRTMFFFYTLPALPFLVLAVTLGLGMVLGPGALPRTEAVPDRVRLMEPVTDRDRRLVGAVAVASYLLVVAVTFAYFYPIYTGEQLTYESWHSRMWFDSWI</sequence>
<evidence type="ECO:0000313" key="13">
    <source>
        <dbReference type="EMBL" id="TQS46484.1"/>
    </source>
</evidence>
<dbReference type="Proteomes" id="UP000317982">
    <property type="component" value="Unassembled WGS sequence"/>
</dbReference>
<protein>
    <recommendedName>
        <fullName evidence="9 10">Polyprenol-phosphate-mannose--protein mannosyltransferase</fullName>
        <ecNumber evidence="10">2.4.1.-</ecNumber>
    </recommendedName>
</protein>
<feature type="transmembrane region" description="Helical" evidence="10">
    <location>
        <begin position="426"/>
        <end position="443"/>
    </location>
</feature>
<dbReference type="InterPro" id="IPR032421">
    <property type="entry name" value="PMT_4TMC"/>
</dbReference>
<evidence type="ECO:0000313" key="14">
    <source>
        <dbReference type="Proteomes" id="UP000317982"/>
    </source>
</evidence>
<reference evidence="13 14" key="1">
    <citation type="submission" date="2019-07" db="EMBL/GenBank/DDBJ databases">
        <title>Cryptosporangium phraense sp. nov., isolated from plant litter.</title>
        <authorList>
            <person name="Suriyachadkun C."/>
        </authorList>
    </citation>
    <scope>NUCLEOTIDE SEQUENCE [LARGE SCALE GENOMIC DNA]</scope>
    <source>
        <strain evidence="13 14">A-T 5661</strain>
    </source>
</reference>
<feature type="transmembrane region" description="Helical" evidence="10">
    <location>
        <begin position="525"/>
        <end position="546"/>
    </location>
</feature>
<keyword evidence="5 10" id="KW-0808">Transferase</keyword>
<keyword evidence="7 10" id="KW-1133">Transmembrane helix</keyword>
<dbReference type="EMBL" id="VIRS01000002">
    <property type="protein sequence ID" value="TQS46484.1"/>
    <property type="molecule type" value="Genomic_DNA"/>
</dbReference>
<proteinExistence type="inferred from homology"/>
<dbReference type="InterPro" id="IPR003342">
    <property type="entry name" value="ArnT-like_N"/>
</dbReference>
<comment type="caution">
    <text evidence="13">The sequence shown here is derived from an EMBL/GenBank/DDBJ whole genome shotgun (WGS) entry which is preliminary data.</text>
</comment>
<evidence type="ECO:0000259" key="12">
    <source>
        <dbReference type="Pfam" id="PF16192"/>
    </source>
</evidence>
<dbReference type="InParanoid" id="A0A545AYW1"/>
<keyword evidence="4 10" id="KW-0328">Glycosyltransferase</keyword>
<feature type="transmembrane region" description="Helical" evidence="10">
    <location>
        <begin position="282"/>
        <end position="298"/>
    </location>
</feature>
<dbReference type="GO" id="GO:0004169">
    <property type="term" value="F:dolichyl-phosphate-mannose-protein mannosyltransferase activity"/>
    <property type="evidence" value="ECO:0007669"/>
    <property type="project" value="UniProtKB-UniRule"/>
</dbReference>
<name>A0A545AYW1_9ACTN</name>
<keyword evidence="10" id="KW-1003">Cell membrane</keyword>
<feature type="transmembrane region" description="Helical" evidence="10">
    <location>
        <begin position="450"/>
        <end position="468"/>
    </location>
</feature>
<keyword evidence="6 10" id="KW-0812">Transmembrane</keyword>
<evidence type="ECO:0000256" key="8">
    <source>
        <dbReference type="ARBA" id="ARBA00023136"/>
    </source>
</evidence>
<feature type="domain" description="ArnT-like N-terminal" evidence="11">
    <location>
        <begin position="93"/>
        <end position="301"/>
    </location>
</feature>
<accession>A0A545AYW1</accession>
<comment type="function">
    <text evidence="10">Protein O-mannosyltransferase that catalyzes the transfer of a single mannose residue from a polyprenol phospho-mannosyl lipidic donor to the hydroxyl group of selected serine and threonine residues in acceptor proteins.</text>
</comment>
<dbReference type="UniPathway" id="UPA00378"/>
<dbReference type="EC" id="2.4.1.-" evidence="10"/>
<feature type="transmembrane region" description="Helical" evidence="10">
    <location>
        <begin position="188"/>
        <end position="207"/>
    </location>
</feature>
<dbReference type="GO" id="GO:0012505">
    <property type="term" value="C:endomembrane system"/>
    <property type="evidence" value="ECO:0007669"/>
    <property type="project" value="UniProtKB-SubCell"/>
</dbReference>
<evidence type="ECO:0000256" key="9">
    <source>
        <dbReference type="ARBA" id="ARBA00093617"/>
    </source>
</evidence>
<feature type="transmembrane region" description="Helical" evidence="10">
    <location>
        <begin position="474"/>
        <end position="497"/>
    </location>
</feature>
<dbReference type="InterPro" id="IPR027005">
    <property type="entry name" value="PMT-like"/>
</dbReference>
<dbReference type="GO" id="GO:0005886">
    <property type="term" value="C:plasma membrane"/>
    <property type="evidence" value="ECO:0007669"/>
    <property type="project" value="UniProtKB-SubCell"/>
</dbReference>
<feature type="transmembrane region" description="Helical" evidence="10">
    <location>
        <begin position="214"/>
        <end position="235"/>
    </location>
</feature>
<dbReference type="AlphaFoldDB" id="A0A545AYW1"/>